<accession>A0ABU7EYW5</accession>
<protein>
    <submittedName>
        <fullName evidence="1">Uncharacterized protein</fullName>
    </submittedName>
</protein>
<evidence type="ECO:0000313" key="2">
    <source>
        <dbReference type="Proteomes" id="UP001352852"/>
    </source>
</evidence>
<reference evidence="1 2" key="1">
    <citation type="submission" date="2021-06" db="EMBL/GenBank/DDBJ databases">
        <authorList>
            <person name="Palmer J.M."/>
        </authorList>
    </citation>
    <scope>NUCLEOTIDE SEQUENCE [LARGE SCALE GENOMIC DNA]</scope>
    <source>
        <strain evidence="1 2">CL_MEX2019</strain>
        <tissue evidence="1">Muscle</tissue>
    </source>
</reference>
<proteinExistence type="predicted"/>
<comment type="caution">
    <text evidence="1">The sequence shown here is derived from an EMBL/GenBank/DDBJ whole genome shotgun (WGS) entry which is preliminary data.</text>
</comment>
<evidence type="ECO:0000313" key="1">
    <source>
        <dbReference type="EMBL" id="MED6292398.1"/>
    </source>
</evidence>
<keyword evidence="2" id="KW-1185">Reference proteome</keyword>
<sequence>MKLYGAEAIKLSTNVRPEKSQQRKINGYFQHILDTGSFIDQQNQSKVFFPQLFKFTKSLIQFPIRRDFYSEDKVYISPLLTPSAWLCVGQTQKRHSSLT</sequence>
<gene>
    <name evidence="1" type="ORF">CHARACLAT_033460</name>
</gene>
<name>A0ABU7EYW5_9TELE</name>
<dbReference type="Proteomes" id="UP001352852">
    <property type="component" value="Unassembled WGS sequence"/>
</dbReference>
<organism evidence="1 2">
    <name type="scientific">Characodon lateralis</name>
    <dbReference type="NCBI Taxonomy" id="208331"/>
    <lineage>
        <taxon>Eukaryota</taxon>
        <taxon>Metazoa</taxon>
        <taxon>Chordata</taxon>
        <taxon>Craniata</taxon>
        <taxon>Vertebrata</taxon>
        <taxon>Euteleostomi</taxon>
        <taxon>Actinopterygii</taxon>
        <taxon>Neopterygii</taxon>
        <taxon>Teleostei</taxon>
        <taxon>Neoteleostei</taxon>
        <taxon>Acanthomorphata</taxon>
        <taxon>Ovalentaria</taxon>
        <taxon>Atherinomorphae</taxon>
        <taxon>Cyprinodontiformes</taxon>
        <taxon>Goodeidae</taxon>
        <taxon>Characodon</taxon>
    </lineage>
</organism>
<dbReference type="EMBL" id="JAHUTJ010072800">
    <property type="protein sequence ID" value="MED6292398.1"/>
    <property type="molecule type" value="Genomic_DNA"/>
</dbReference>